<evidence type="ECO:0000313" key="2">
    <source>
        <dbReference type="EMBL" id="OJX57817.1"/>
    </source>
</evidence>
<accession>A0A1M3KZ94</accession>
<dbReference type="Proteomes" id="UP000184233">
    <property type="component" value="Unassembled WGS sequence"/>
</dbReference>
<feature type="domain" description="IraD/Gp25-like" evidence="1">
    <location>
        <begin position="28"/>
        <end position="117"/>
    </location>
</feature>
<dbReference type="Pfam" id="PF04965">
    <property type="entry name" value="GPW_gp25"/>
    <property type="match status" value="1"/>
</dbReference>
<organism evidence="2 3">
    <name type="scientific">Candidatus Kapaibacterium thiocyanatum</name>
    <dbReference type="NCBI Taxonomy" id="1895771"/>
    <lineage>
        <taxon>Bacteria</taxon>
        <taxon>Pseudomonadati</taxon>
        <taxon>Candidatus Kapaibacteriota</taxon>
        <taxon>Candidatus Kapaibacteriia</taxon>
        <taxon>Candidatus Kapaibacteriales</taxon>
        <taxon>Candidatus Kapaibacteriaceae</taxon>
        <taxon>Candidatus Kapaibacterium</taxon>
    </lineage>
</organism>
<dbReference type="Gene3D" id="3.10.450.40">
    <property type="match status" value="1"/>
</dbReference>
<dbReference type="SUPFAM" id="SSF160719">
    <property type="entry name" value="gpW/gp25-like"/>
    <property type="match status" value="1"/>
</dbReference>
<reference evidence="2 3" key="1">
    <citation type="submission" date="2016-09" db="EMBL/GenBank/DDBJ databases">
        <title>Genome-resolved meta-omics ties microbial dynamics to process performance in biotechnology for thiocyanate degradation.</title>
        <authorList>
            <person name="Kantor R.S."/>
            <person name="Huddy R.J."/>
            <person name="Iyer R."/>
            <person name="Thomas B.C."/>
            <person name="Brown C.T."/>
            <person name="Anantharaman K."/>
            <person name="Tringe S."/>
            <person name="Hettich R.L."/>
            <person name="Harrison S.T."/>
            <person name="Banfield J.F."/>
        </authorList>
    </citation>
    <scope>NUCLEOTIDE SEQUENCE [LARGE SCALE GENOMIC DNA]</scope>
    <source>
        <strain evidence="2">59-99</strain>
    </source>
</reference>
<gene>
    <name evidence="2" type="ORF">BGO89_07560</name>
</gene>
<name>A0A1M3KZ94_9BACT</name>
<comment type="caution">
    <text evidence="2">The sequence shown here is derived from an EMBL/GenBank/DDBJ whole genome shotgun (WGS) entry which is preliminary data.</text>
</comment>
<dbReference type="STRING" id="1895771.BGO89_07560"/>
<evidence type="ECO:0000259" key="1">
    <source>
        <dbReference type="Pfam" id="PF04965"/>
    </source>
</evidence>
<proteinExistence type="predicted"/>
<dbReference type="InterPro" id="IPR007048">
    <property type="entry name" value="IraD/Gp25-like"/>
</dbReference>
<evidence type="ECO:0000313" key="3">
    <source>
        <dbReference type="Proteomes" id="UP000184233"/>
    </source>
</evidence>
<dbReference type="AlphaFoldDB" id="A0A1M3KZ94"/>
<protein>
    <recommendedName>
        <fullName evidence="1">IraD/Gp25-like domain-containing protein</fullName>
    </recommendedName>
</protein>
<dbReference type="EMBL" id="MKVH01000021">
    <property type="protein sequence ID" value="OJX57817.1"/>
    <property type="molecule type" value="Genomic_DNA"/>
</dbReference>
<sequence>MKRPFLGRGWTFPPTFDNALARVEMLEEEADVTSSLEILLGTMRGERIMLPLYGCGMEELVFESLDTRIKTLMIDKIESAILYHEPRVLVERVQLDDSNELEGVVLISVTYKVKTTNSRFNFVYPFYRQEGTDINLTSSVTLLPDNP</sequence>